<dbReference type="InterPro" id="IPR032710">
    <property type="entry name" value="NTF2-like_dom_sf"/>
</dbReference>
<organism evidence="2 3">
    <name type="scientific">Jiangella alkaliphila</name>
    <dbReference type="NCBI Taxonomy" id="419479"/>
    <lineage>
        <taxon>Bacteria</taxon>
        <taxon>Bacillati</taxon>
        <taxon>Actinomycetota</taxon>
        <taxon>Actinomycetes</taxon>
        <taxon>Jiangellales</taxon>
        <taxon>Jiangellaceae</taxon>
        <taxon>Jiangella</taxon>
    </lineage>
</organism>
<evidence type="ECO:0000259" key="1">
    <source>
        <dbReference type="Pfam" id="PF14534"/>
    </source>
</evidence>
<dbReference type="Gene3D" id="3.10.450.50">
    <property type="match status" value="1"/>
</dbReference>
<evidence type="ECO:0000313" key="2">
    <source>
        <dbReference type="EMBL" id="SDU87911.1"/>
    </source>
</evidence>
<feature type="domain" description="DUF4440" evidence="1">
    <location>
        <begin position="14"/>
        <end position="125"/>
    </location>
</feature>
<gene>
    <name evidence="2" type="ORF">SAMN04488563_7039</name>
</gene>
<dbReference type="STRING" id="419479.SAMN04488563_7039"/>
<dbReference type="RefSeq" id="WP_046768937.1">
    <property type="nucleotide sequence ID" value="NZ_KQ061229.1"/>
</dbReference>
<keyword evidence="3" id="KW-1185">Reference proteome</keyword>
<name>A0A1H2M4U1_9ACTN</name>
<evidence type="ECO:0000313" key="3">
    <source>
        <dbReference type="Proteomes" id="UP000182977"/>
    </source>
</evidence>
<dbReference type="Proteomes" id="UP000182977">
    <property type="component" value="Chromosome I"/>
</dbReference>
<dbReference type="Pfam" id="PF14534">
    <property type="entry name" value="DUF4440"/>
    <property type="match status" value="1"/>
</dbReference>
<sequence length="136" mass="15306">MTLTAVLDELDHDIWRAYRHAFGTGDAERFLALHDPELIRAGGPTKQVQSFAEYAATTRQWFADLSASGDRVTIDFRFTERLVNAGLASEQGVYGLTAIRATGETKTFHGHFHTFSRKSEGRWRILADYDTDDHSA</sequence>
<reference evidence="3" key="1">
    <citation type="submission" date="2016-10" db="EMBL/GenBank/DDBJ databases">
        <authorList>
            <person name="Varghese N."/>
            <person name="Submissions S."/>
        </authorList>
    </citation>
    <scope>NUCLEOTIDE SEQUENCE [LARGE SCALE GENOMIC DNA]</scope>
    <source>
        <strain evidence="3">DSM 45079</strain>
    </source>
</reference>
<dbReference type="InterPro" id="IPR027843">
    <property type="entry name" value="DUF4440"/>
</dbReference>
<dbReference type="AlphaFoldDB" id="A0A1H2M4U1"/>
<dbReference type="SUPFAM" id="SSF54427">
    <property type="entry name" value="NTF2-like"/>
    <property type="match status" value="1"/>
</dbReference>
<accession>A0A1H2M4U1</accession>
<proteinExistence type="predicted"/>
<protein>
    <recommendedName>
        <fullName evidence="1">DUF4440 domain-containing protein</fullName>
    </recommendedName>
</protein>
<dbReference type="EMBL" id="LT629791">
    <property type="protein sequence ID" value="SDU87911.1"/>
    <property type="molecule type" value="Genomic_DNA"/>
</dbReference>
<dbReference type="OrthoDB" id="951068at2"/>